<dbReference type="PANTHER" id="PTHR36444:SF2">
    <property type="entry name" value="TRANSCRIPTIONAL REGULATOR PROTEIN YOBU-RELATED"/>
    <property type="match status" value="1"/>
</dbReference>
<dbReference type="PANTHER" id="PTHR36444">
    <property type="entry name" value="TRANSCRIPTIONAL REGULATOR PROTEIN YOBU-RELATED"/>
    <property type="match status" value="1"/>
</dbReference>
<dbReference type="RefSeq" id="WP_116017040.1">
    <property type="nucleotide sequence ID" value="NZ_QUOT01000001.1"/>
</dbReference>
<dbReference type="InterPro" id="IPR011256">
    <property type="entry name" value="Reg_factor_effector_dom_sf"/>
</dbReference>
<dbReference type="Gene3D" id="3.20.80.10">
    <property type="entry name" value="Regulatory factor, effector binding domain"/>
    <property type="match status" value="1"/>
</dbReference>
<dbReference type="InterPro" id="IPR053182">
    <property type="entry name" value="YobU-like_regulator"/>
</dbReference>
<feature type="domain" description="AraC effector-binding" evidence="1">
    <location>
        <begin position="1"/>
        <end position="163"/>
    </location>
</feature>
<evidence type="ECO:0000259" key="1">
    <source>
        <dbReference type="SMART" id="SM00871"/>
    </source>
</evidence>
<proteinExistence type="predicted"/>
<protein>
    <submittedName>
        <fullName evidence="2">AraC family transcriptional regulator</fullName>
    </submittedName>
</protein>
<dbReference type="AlphaFoldDB" id="A0A3E0U558"/>
<dbReference type="SMART" id="SM00871">
    <property type="entry name" value="AraC_E_bind"/>
    <property type="match status" value="1"/>
</dbReference>
<sequence>MEVRIIEGKTIYGISTRTNNASEMSPNGKIPGLWQRFDAQVAVDYQGGERVYGVYSDYASDQDGDFTVTAGYDAKNSQDKAKLDDALHAITIPTGRYLVFSKQGEMPQIAIDAWTEVWHFFKDEAFQDDKSGENNTNQYQRTYSTDFEYYPNANEIQVCIAITDDA</sequence>
<organism evidence="2 3">
    <name type="scientific">Thalassotalea euphylliae</name>
    <dbReference type="NCBI Taxonomy" id="1655234"/>
    <lineage>
        <taxon>Bacteria</taxon>
        <taxon>Pseudomonadati</taxon>
        <taxon>Pseudomonadota</taxon>
        <taxon>Gammaproteobacteria</taxon>
        <taxon>Alteromonadales</taxon>
        <taxon>Colwelliaceae</taxon>
        <taxon>Thalassotalea</taxon>
    </lineage>
</organism>
<dbReference type="Proteomes" id="UP000256899">
    <property type="component" value="Unassembled WGS sequence"/>
</dbReference>
<evidence type="ECO:0000313" key="3">
    <source>
        <dbReference type="Proteomes" id="UP000256899"/>
    </source>
</evidence>
<gene>
    <name evidence="2" type="ORF">DXX94_14725</name>
</gene>
<dbReference type="Pfam" id="PF14526">
    <property type="entry name" value="Cass2"/>
    <property type="match status" value="1"/>
</dbReference>
<dbReference type="InterPro" id="IPR029441">
    <property type="entry name" value="Cass2"/>
</dbReference>
<accession>A0A3E0U558</accession>
<reference evidence="3" key="1">
    <citation type="submission" date="2018-08" db="EMBL/GenBank/DDBJ databases">
        <title>Thalassotalea euphylliae genome.</title>
        <authorList>
            <person name="Summers S."/>
            <person name="Rice S.A."/>
            <person name="Freckelton M.L."/>
            <person name="Nedved B.T."/>
            <person name="Hadfield M.G."/>
        </authorList>
    </citation>
    <scope>NUCLEOTIDE SEQUENCE [LARGE SCALE GENOMIC DNA]</scope>
    <source>
        <strain evidence="3">H3</strain>
    </source>
</reference>
<comment type="caution">
    <text evidence="2">The sequence shown here is derived from an EMBL/GenBank/DDBJ whole genome shotgun (WGS) entry which is preliminary data.</text>
</comment>
<keyword evidence="3" id="KW-1185">Reference proteome</keyword>
<name>A0A3E0U558_9GAMM</name>
<dbReference type="InterPro" id="IPR010499">
    <property type="entry name" value="AraC_E-bd"/>
</dbReference>
<evidence type="ECO:0000313" key="2">
    <source>
        <dbReference type="EMBL" id="REL31870.1"/>
    </source>
</evidence>
<dbReference type="SUPFAM" id="SSF55136">
    <property type="entry name" value="Probable bacterial effector-binding domain"/>
    <property type="match status" value="1"/>
</dbReference>
<dbReference type="EMBL" id="QUOT01000001">
    <property type="protein sequence ID" value="REL31870.1"/>
    <property type="molecule type" value="Genomic_DNA"/>
</dbReference>